<dbReference type="Gene3D" id="3.40.50.620">
    <property type="entry name" value="HUPs"/>
    <property type="match status" value="1"/>
</dbReference>
<dbReference type="EC" id="6.3.4.19" evidence="6"/>
<comment type="caution">
    <text evidence="8">The sequence shown here is derived from an EMBL/GenBank/DDBJ whole genome shotgun (WGS) entry which is preliminary data.</text>
</comment>
<comment type="function">
    <text evidence="6">Ligates lysine onto the cytidine present at position 34 of the AUA codon-specific tRNA(Ile) that contains the anticodon CAU, in an ATP-dependent manner. Cytidine is converted to lysidine, thus changing the amino acid specificity of the tRNA from methionine to isoleucine.</text>
</comment>
<dbReference type="InterPro" id="IPR012094">
    <property type="entry name" value="tRNA_Ile_lys_synt"/>
</dbReference>
<dbReference type="PATRIC" id="fig|104102.12.peg.413"/>
<proteinExistence type="inferred from homology"/>
<feature type="binding site" evidence="6">
    <location>
        <begin position="42"/>
        <end position="47"/>
    </location>
    <ligand>
        <name>ATP</name>
        <dbReference type="ChEBI" id="CHEBI:30616"/>
    </ligand>
</feature>
<dbReference type="InterPro" id="IPR012795">
    <property type="entry name" value="tRNA_Ile_lys_synt_N"/>
</dbReference>
<dbReference type="PANTHER" id="PTHR43033:SF1">
    <property type="entry name" value="TRNA(ILE)-LYSIDINE SYNTHASE-RELATED"/>
    <property type="match status" value="1"/>
</dbReference>
<dbReference type="CDD" id="cd01992">
    <property type="entry name" value="TilS_N"/>
    <property type="match status" value="1"/>
</dbReference>
<dbReference type="GO" id="GO:0005524">
    <property type="term" value="F:ATP binding"/>
    <property type="evidence" value="ECO:0007669"/>
    <property type="project" value="UniProtKB-UniRule"/>
</dbReference>
<comment type="subcellular location">
    <subcellularLocation>
        <location evidence="6">Cytoplasm</location>
    </subcellularLocation>
</comment>
<dbReference type="InterPro" id="IPR014729">
    <property type="entry name" value="Rossmann-like_a/b/a_fold"/>
</dbReference>
<organism evidence="8 9">
    <name type="scientific">Acetobacter tropicalis</name>
    <dbReference type="NCBI Taxonomy" id="104102"/>
    <lineage>
        <taxon>Bacteria</taxon>
        <taxon>Pseudomonadati</taxon>
        <taxon>Pseudomonadota</taxon>
        <taxon>Alphaproteobacteria</taxon>
        <taxon>Acetobacterales</taxon>
        <taxon>Acetobacteraceae</taxon>
        <taxon>Acetobacter</taxon>
    </lineage>
</organism>
<keyword evidence="1 6" id="KW-0436">Ligase</keyword>
<protein>
    <recommendedName>
        <fullName evidence="6">tRNA(Ile)-lysidine synthase</fullName>
        <ecNumber evidence="6">6.3.4.19</ecNumber>
    </recommendedName>
    <alternativeName>
        <fullName evidence="6">tRNA(Ile)-2-lysyl-cytidine synthase</fullName>
    </alternativeName>
    <alternativeName>
        <fullName evidence="6">tRNA(Ile)-lysidine synthetase</fullName>
    </alternativeName>
</protein>
<keyword evidence="2 6" id="KW-0819">tRNA processing</keyword>
<dbReference type="SUPFAM" id="SSF52402">
    <property type="entry name" value="Adenine nucleotide alpha hydrolases-like"/>
    <property type="match status" value="1"/>
</dbReference>
<dbReference type="AlphaFoldDB" id="A0A149TWC3"/>
<dbReference type="Pfam" id="PF01171">
    <property type="entry name" value="ATP_bind_3"/>
    <property type="match status" value="1"/>
</dbReference>
<dbReference type="NCBIfam" id="TIGR02432">
    <property type="entry name" value="lysidine_TilS_N"/>
    <property type="match status" value="1"/>
</dbReference>
<name>A0A149TWC3_9PROT</name>
<dbReference type="HAMAP" id="MF_01161">
    <property type="entry name" value="tRNA_Ile_lys_synt"/>
    <property type="match status" value="1"/>
</dbReference>
<keyword evidence="6" id="KW-0963">Cytoplasm</keyword>
<accession>A0A149TWC3</accession>
<evidence type="ECO:0000313" key="8">
    <source>
        <dbReference type="EMBL" id="KXV57515.1"/>
    </source>
</evidence>
<evidence type="ECO:0000313" key="9">
    <source>
        <dbReference type="Proteomes" id="UP000075411"/>
    </source>
</evidence>
<evidence type="ECO:0000256" key="2">
    <source>
        <dbReference type="ARBA" id="ARBA00022694"/>
    </source>
</evidence>
<comment type="catalytic activity">
    <reaction evidence="5 6">
        <text>cytidine(34) in tRNA(Ile2) + L-lysine + ATP = lysidine(34) in tRNA(Ile2) + AMP + diphosphate + H(+)</text>
        <dbReference type="Rhea" id="RHEA:43744"/>
        <dbReference type="Rhea" id="RHEA-COMP:10625"/>
        <dbReference type="Rhea" id="RHEA-COMP:10670"/>
        <dbReference type="ChEBI" id="CHEBI:15378"/>
        <dbReference type="ChEBI" id="CHEBI:30616"/>
        <dbReference type="ChEBI" id="CHEBI:32551"/>
        <dbReference type="ChEBI" id="CHEBI:33019"/>
        <dbReference type="ChEBI" id="CHEBI:82748"/>
        <dbReference type="ChEBI" id="CHEBI:83665"/>
        <dbReference type="ChEBI" id="CHEBI:456215"/>
        <dbReference type="EC" id="6.3.4.19"/>
    </reaction>
</comment>
<comment type="domain">
    <text evidence="6">The N-terminal region contains the highly conserved SGGXDS motif, predicted to be a P-loop motif involved in ATP binding.</text>
</comment>
<comment type="similarity">
    <text evidence="6">Belongs to the tRNA(Ile)-lysidine synthase family.</text>
</comment>
<evidence type="ECO:0000256" key="3">
    <source>
        <dbReference type="ARBA" id="ARBA00022741"/>
    </source>
</evidence>
<dbReference type="InterPro" id="IPR011063">
    <property type="entry name" value="TilS/TtcA_N"/>
</dbReference>
<dbReference type="GO" id="GO:0005737">
    <property type="term" value="C:cytoplasm"/>
    <property type="evidence" value="ECO:0007669"/>
    <property type="project" value="UniProtKB-SubCell"/>
</dbReference>
<evidence type="ECO:0000256" key="6">
    <source>
        <dbReference type="HAMAP-Rule" id="MF_01161"/>
    </source>
</evidence>
<evidence type="ECO:0000256" key="5">
    <source>
        <dbReference type="ARBA" id="ARBA00048539"/>
    </source>
</evidence>
<keyword evidence="4 6" id="KW-0067">ATP-binding</keyword>
<gene>
    <name evidence="6" type="primary">tilS</name>
    <name evidence="8" type="ORF">AD947_08420</name>
</gene>
<keyword evidence="3 6" id="KW-0547">Nucleotide-binding</keyword>
<dbReference type="OrthoDB" id="9807403at2"/>
<dbReference type="Proteomes" id="UP000075411">
    <property type="component" value="Unassembled WGS sequence"/>
</dbReference>
<evidence type="ECO:0000256" key="4">
    <source>
        <dbReference type="ARBA" id="ARBA00022840"/>
    </source>
</evidence>
<reference evidence="8 9" key="1">
    <citation type="submission" date="2015-06" db="EMBL/GenBank/DDBJ databases">
        <title>Improved classification and identification of acetic acid bacteria using matrix-assisted laser desorption/ionization time-of-flight mass spectrometry; Gluconobacter nephelii and Gluconobacter uchimurae are later heterotypic synonyms of Gluconobacter japonicus and Gluconobacter oxydans, respectively.</title>
        <authorList>
            <person name="Li L."/>
            <person name="Cleenwerck I."/>
            <person name="De Vuyst L."/>
            <person name="Vandamme P."/>
        </authorList>
    </citation>
    <scope>NUCLEOTIDE SEQUENCE [LARGE SCALE GENOMIC DNA]</scope>
    <source>
        <strain evidence="8 9">LMG 1663</strain>
    </source>
</reference>
<dbReference type="GO" id="GO:0032267">
    <property type="term" value="F:tRNA(Ile)-lysidine synthase activity"/>
    <property type="evidence" value="ECO:0007669"/>
    <property type="project" value="UniProtKB-EC"/>
</dbReference>
<evidence type="ECO:0000259" key="7">
    <source>
        <dbReference type="Pfam" id="PF01171"/>
    </source>
</evidence>
<sequence>MPPLSPFSDTPVLPAQFQAIITRLGPWMPDDSSFPPIALAVSGGGDSLCLAWLASRWRKRLIAFVVDHGLRPESAEEARLTVSRLADLGVPARILTLTDLAKGPRMAERARQARYAALAHACREMGCLDLLLGHQADDQAETVAMRQRAGSGPTGLAGMGWSTVLPDMRLVRPLLGFSRAALRNTLRQAGVAWVDDPSNEDTKAERVRVRQTLLTGNRRDTLWQEAIHYGRARMQQEAAYTQYLAQNAAFLPEGWVCLGSTLPEPALLSPLIRSVGGLPYPPSPSAAARLGEEAQPATLAGVQMLRHKGQWILLREAAAMQGRVIAQNGSLWDNRFVLHLPSELEAEGLRVGAAGIGVPRASRAGWPARLCATLPALWRGGQRVAVPHLNIWEDRVLCGARFTFRPPVPVSGSGVYGELPE</sequence>
<dbReference type="EMBL" id="LHZT01000120">
    <property type="protein sequence ID" value="KXV57515.1"/>
    <property type="molecule type" value="Genomic_DNA"/>
</dbReference>
<dbReference type="GO" id="GO:0006400">
    <property type="term" value="P:tRNA modification"/>
    <property type="evidence" value="ECO:0007669"/>
    <property type="project" value="UniProtKB-UniRule"/>
</dbReference>
<dbReference type="PANTHER" id="PTHR43033">
    <property type="entry name" value="TRNA(ILE)-LYSIDINE SYNTHASE-RELATED"/>
    <property type="match status" value="1"/>
</dbReference>
<feature type="domain" description="tRNA(Ile)-lysidine/2-thiocytidine synthase N-terminal" evidence="7">
    <location>
        <begin position="37"/>
        <end position="211"/>
    </location>
</feature>
<evidence type="ECO:0000256" key="1">
    <source>
        <dbReference type="ARBA" id="ARBA00022598"/>
    </source>
</evidence>